<dbReference type="STRING" id="553219.CAMSH0001_1873"/>
<dbReference type="EMBL" id="ACVQ01000005">
    <property type="protein sequence ID" value="EET80724.1"/>
    <property type="molecule type" value="Genomic_DNA"/>
</dbReference>
<evidence type="ECO:0000256" key="1">
    <source>
        <dbReference type="SAM" id="Phobius"/>
    </source>
</evidence>
<reference evidence="2 3" key="1">
    <citation type="submission" date="2009-07" db="EMBL/GenBank/DDBJ databases">
        <authorList>
            <person name="Madupu R."/>
            <person name="Sebastian Y."/>
            <person name="Durkin A.S."/>
            <person name="Torralba M."/>
            <person name="Methe B."/>
            <person name="Sutton G.G."/>
            <person name="Strausberg R.L."/>
            <person name="Nelson K.E."/>
        </authorList>
    </citation>
    <scope>NUCLEOTIDE SEQUENCE [LARGE SCALE GENOMIC DNA]</scope>
    <source>
        <strain evidence="2 3">RM3277</strain>
    </source>
</reference>
<keyword evidence="1" id="KW-0472">Membrane</keyword>
<protein>
    <submittedName>
        <fullName evidence="2">Uncharacterized protein</fullName>
    </submittedName>
</protein>
<accession>C6RDF7</accession>
<feature type="transmembrane region" description="Helical" evidence="1">
    <location>
        <begin position="77"/>
        <end position="96"/>
    </location>
</feature>
<dbReference type="OrthoDB" id="5363732at2"/>
<organism evidence="2 3">
    <name type="scientific">Campylobacter showae RM3277</name>
    <dbReference type="NCBI Taxonomy" id="553219"/>
    <lineage>
        <taxon>Bacteria</taxon>
        <taxon>Pseudomonadati</taxon>
        <taxon>Campylobacterota</taxon>
        <taxon>Epsilonproteobacteria</taxon>
        <taxon>Campylobacterales</taxon>
        <taxon>Campylobacteraceae</taxon>
        <taxon>Campylobacter</taxon>
    </lineage>
</organism>
<keyword evidence="3" id="KW-1185">Reference proteome</keyword>
<keyword evidence="1" id="KW-1133">Transmembrane helix</keyword>
<evidence type="ECO:0000313" key="3">
    <source>
        <dbReference type="Proteomes" id="UP000003107"/>
    </source>
</evidence>
<feature type="transmembrane region" description="Helical" evidence="1">
    <location>
        <begin position="136"/>
        <end position="161"/>
    </location>
</feature>
<dbReference type="AlphaFoldDB" id="C6RDF7"/>
<gene>
    <name evidence="2" type="ORF">CAMSH0001_1873</name>
</gene>
<evidence type="ECO:0000313" key="2">
    <source>
        <dbReference type="EMBL" id="EET80724.1"/>
    </source>
</evidence>
<name>C6RDF7_9BACT</name>
<proteinExistence type="predicted"/>
<comment type="caution">
    <text evidence="2">The sequence shown here is derived from an EMBL/GenBank/DDBJ whole genome shotgun (WGS) entry which is preliminary data.</text>
</comment>
<sequence length="267" mass="31889">MNTKDKQNLNLTNSGSGKFARDYDKEPLVLRDYSGFPLILHYLIILIFWITASEFCISCLDDFESGILDFDNTTQTIIKFGFAIVVFLIFNCFNIINSKKKYTYFYNSKVAYYDQNFKETSSEDIIFNNDTTFKAIWFLDMIFSSIFGKVFLVSFFIISFIKGAFGISLICVLLLIFILLFAEFLEIIVFLVIYRYENKSFKNFWKIFPKFQINLEYIEEIHWYDYRWENQGLYSIHIFSFNEENYNKVRDYIFTVFNIDINKNLSK</sequence>
<dbReference type="Proteomes" id="UP000003107">
    <property type="component" value="Unassembled WGS sequence"/>
</dbReference>
<dbReference type="RefSeq" id="WP_002946857.1">
    <property type="nucleotide sequence ID" value="NZ_ACVQ01000005.1"/>
</dbReference>
<dbReference type="GeneID" id="60990588"/>
<feature type="transmembrane region" description="Helical" evidence="1">
    <location>
        <begin position="38"/>
        <end position="57"/>
    </location>
</feature>
<keyword evidence="1" id="KW-0812">Transmembrane</keyword>
<feature type="transmembrane region" description="Helical" evidence="1">
    <location>
        <begin position="167"/>
        <end position="194"/>
    </location>
</feature>